<comment type="caution">
    <text evidence="2">The sequence shown here is derived from an EMBL/GenBank/DDBJ whole genome shotgun (WGS) entry which is preliminary data.</text>
</comment>
<evidence type="ECO:0000313" key="2">
    <source>
        <dbReference type="EMBL" id="PWD81182.1"/>
    </source>
</evidence>
<protein>
    <submittedName>
        <fullName evidence="2">Uncharacterized protein</fullName>
    </submittedName>
</protein>
<sequence length="83" mass="9397">MSETVKAAFDMLEKKILALGTKKNELKVALQEEKDRNVALQADMAAYKQTVEQENSRLIADNALLSEKLNKLISRVESMQQNM</sequence>
<gene>
    <name evidence="2" type="ORF">DC083_04630</name>
</gene>
<dbReference type="EMBL" id="QEWQ01000003">
    <property type="protein sequence ID" value="PWD81182.1"/>
    <property type="molecule type" value="Genomic_DNA"/>
</dbReference>
<proteinExistence type="predicted"/>
<feature type="coiled-coil region" evidence="1">
    <location>
        <begin position="23"/>
        <end position="82"/>
    </location>
</feature>
<dbReference type="OrthoDB" id="6554593at2"/>
<organism evidence="2 3">
    <name type="scientific">Ignatzschineria ureiclastica</name>
    <dbReference type="NCBI Taxonomy" id="472582"/>
    <lineage>
        <taxon>Bacteria</taxon>
        <taxon>Pseudomonadati</taxon>
        <taxon>Pseudomonadota</taxon>
        <taxon>Gammaproteobacteria</taxon>
        <taxon>Cardiobacteriales</taxon>
        <taxon>Ignatzschineriaceae</taxon>
        <taxon>Ignatzschineria</taxon>
    </lineage>
</organism>
<keyword evidence="3" id="KW-1185">Reference proteome</keyword>
<accession>A0A2U2AEU7</accession>
<evidence type="ECO:0000256" key="1">
    <source>
        <dbReference type="SAM" id="Coils"/>
    </source>
</evidence>
<evidence type="ECO:0000313" key="3">
    <source>
        <dbReference type="Proteomes" id="UP000245020"/>
    </source>
</evidence>
<dbReference type="RefSeq" id="WP_109189079.1">
    <property type="nucleotide sequence ID" value="NZ_BMYA01000003.1"/>
</dbReference>
<name>A0A2U2AEU7_9GAMM</name>
<keyword evidence="1" id="KW-0175">Coiled coil</keyword>
<reference evidence="3" key="1">
    <citation type="submission" date="2018-05" db="EMBL/GenBank/DDBJ databases">
        <title>Ignatzschineria dubaiensis sp. nov., isolated from necrotic foot tissues of dromedaries (Camelus dromedarius) and associated maggots in Dubai, United Arab Emirates.</title>
        <authorList>
            <person name="Tsang C.C."/>
            <person name="Tang J.Y.M."/>
            <person name="Fong J.Y.H."/>
            <person name="Kinne J."/>
            <person name="Lee H.H."/>
            <person name="Joseph M."/>
            <person name="Jose S."/>
            <person name="Schuster R.K."/>
            <person name="Tang Y."/>
            <person name="Sivakumar S."/>
            <person name="Chen J.H.K."/>
            <person name="Teng J.L.L."/>
            <person name="Lau S.K.P."/>
            <person name="Wernery U."/>
            <person name="Woo P.C.Y."/>
        </authorList>
    </citation>
    <scope>NUCLEOTIDE SEQUENCE [LARGE SCALE GENOMIC DNA]</scope>
    <source>
        <strain evidence="3">KCTC 22644</strain>
    </source>
</reference>
<dbReference type="AlphaFoldDB" id="A0A2U2AEU7"/>
<dbReference type="Proteomes" id="UP000245020">
    <property type="component" value="Unassembled WGS sequence"/>
</dbReference>